<dbReference type="EMBL" id="JAAMFK010000002">
    <property type="protein sequence ID" value="MBS9338400.1"/>
    <property type="molecule type" value="Genomic_DNA"/>
</dbReference>
<dbReference type="Proteomes" id="UP001519504">
    <property type="component" value="Unassembled WGS sequence"/>
</dbReference>
<reference evidence="4 5" key="1">
    <citation type="submission" date="2020-02" db="EMBL/GenBank/DDBJ databases">
        <title>Fructobacillus sp. isolated from paper mulberry of Taiwan.</title>
        <authorList>
            <person name="Lin S.-T."/>
        </authorList>
    </citation>
    <scope>NUCLEOTIDE SEQUENCE [LARGE SCALE GENOMIC DNA]</scope>
    <source>
        <strain evidence="4 5">M2-14</strain>
    </source>
</reference>
<sequence>MSEENNEEVTLSYSLRSLDLNHANDAQNLLSVLHRESDTFALANELARQTTESVDEDQLDAELEEMPQKTWLIWAEAQADDGGEPLAYPVGIGSISAGEVGIAILADYQNQGLGRLTIQAMTDWAEDVGYDKLWLDVDVENAPARHLYDELGFDVQAGQEQQVTLDTGRTATLERREKALV</sequence>
<dbReference type="PROSITE" id="PS51186">
    <property type="entry name" value="GNAT"/>
    <property type="match status" value="1"/>
</dbReference>
<evidence type="ECO:0000256" key="2">
    <source>
        <dbReference type="ARBA" id="ARBA00023315"/>
    </source>
</evidence>
<gene>
    <name evidence="4" type="ORF">G6R29_01955</name>
</gene>
<dbReference type="RefSeq" id="WP_213808682.1">
    <property type="nucleotide sequence ID" value="NZ_JAAMFK010000002.1"/>
</dbReference>
<keyword evidence="5" id="KW-1185">Reference proteome</keyword>
<organism evidence="4 5">
    <name type="scientific">Fructobacillus broussonetiae</name>
    <dbReference type="NCBI Taxonomy" id="2713173"/>
    <lineage>
        <taxon>Bacteria</taxon>
        <taxon>Bacillati</taxon>
        <taxon>Bacillota</taxon>
        <taxon>Bacilli</taxon>
        <taxon>Lactobacillales</taxon>
        <taxon>Lactobacillaceae</taxon>
        <taxon>Fructobacillus</taxon>
    </lineage>
</organism>
<evidence type="ECO:0000256" key="1">
    <source>
        <dbReference type="ARBA" id="ARBA00022679"/>
    </source>
</evidence>
<dbReference type="SUPFAM" id="SSF55729">
    <property type="entry name" value="Acyl-CoA N-acyltransferases (Nat)"/>
    <property type="match status" value="1"/>
</dbReference>
<dbReference type="InterPro" id="IPR000182">
    <property type="entry name" value="GNAT_dom"/>
</dbReference>
<comment type="caution">
    <text evidence="4">The sequence shown here is derived from an EMBL/GenBank/DDBJ whole genome shotgun (WGS) entry which is preliminary data.</text>
</comment>
<proteinExistence type="predicted"/>
<evidence type="ECO:0000259" key="3">
    <source>
        <dbReference type="PROSITE" id="PS51186"/>
    </source>
</evidence>
<dbReference type="Pfam" id="PF00583">
    <property type="entry name" value="Acetyltransf_1"/>
    <property type="match status" value="1"/>
</dbReference>
<feature type="domain" description="N-acetyltransferase" evidence="3">
    <location>
        <begin position="30"/>
        <end position="179"/>
    </location>
</feature>
<dbReference type="InterPro" id="IPR050680">
    <property type="entry name" value="YpeA/RimI_acetyltransf"/>
</dbReference>
<evidence type="ECO:0000313" key="4">
    <source>
        <dbReference type="EMBL" id="MBS9338400.1"/>
    </source>
</evidence>
<name>A0ABS5QZ18_9LACO</name>
<dbReference type="Gene3D" id="3.40.630.30">
    <property type="match status" value="1"/>
</dbReference>
<dbReference type="PANTHER" id="PTHR43420">
    <property type="entry name" value="ACETYLTRANSFERASE"/>
    <property type="match status" value="1"/>
</dbReference>
<keyword evidence="1" id="KW-0808">Transferase</keyword>
<protein>
    <submittedName>
        <fullName evidence="4">GNAT family N-acetyltransferase</fullName>
    </submittedName>
</protein>
<dbReference type="InterPro" id="IPR016181">
    <property type="entry name" value="Acyl_CoA_acyltransferase"/>
</dbReference>
<keyword evidence="2" id="KW-0012">Acyltransferase</keyword>
<dbReference type="CDD" id="cd04301">
    <property type="entry name" value="NAT_SF"/>
    <property type="match status" value="1"/>
</dbReference>
<evidence type="ECO:0000313" key="5">
    <source>
        <dbReference type="Proteomes" id="UP001519504"/>
    </source>
</evidence>
<accession>A0ABS5QZ18</accession>